<sequence length="149" mass="17439">MQVVYHLKAIFKVYAGAFLLPEEPFLKDMQAVPRVLGYRAANLELLDARSHRNFYAALHRKGYLKMKPLDETIPIQKPQKVKSIIDLVAKKGMIDMRQMIENDWMAEIAFFHRLTAIDQSFFSSYMTWKRDFELVNVDDLASGVRENRK</sequence>
<dbReference type="AlphaFoldDB" id="F4PF50"/>
<organism evidence="1 2">
    <name type="scientific">Batrachochytrium dendrobatidis (strain JAM81 / FGSC 10211)</name>
    <name type="common">Frog chytrid fungus</name>
    <dbReference type="NCBI Taxonomy" id="684364"/>
    <lineage>
        <taxon>Eukaryota</taxon>
        <taxon>Fungi</taxon>
        <taxon>Fungi incertae sedis</taxon>
        <taxon>Chytridiomycota</taxon>
        <taxon>Chytridiomycota incertae sedis</taxon>
        <taxon>Chytridiomycetes</taxon>
        <taxon>Rhizophydiales</taxon>
        <taxon>Rhizophydiales incertae sedis</taxon>
        <taxon>Batrachochytrium</taxon>
    </lineage>
</organism>
<name>F4PF50_BATDJ</name>
<dbReference type="HOGENOM" id="CLU_1749287_0_0_1"/>
<proteinExistence type="predicted"/>
<gene>
    <name evidence="1" type="ORF">BATDEDRAFT_28786</name>
</gene>
<dbReference type="Proteomes" id="UP000007241">
    <property type="component" value="Unassembled WGS sequence"/>
</dbReference>
<dbReference type="InParanoid" id="F4PF50"/>
<reference evidence="1 2" key="1">
    <citation type="submission" date="2009-12" db="EMBL/GenBank/DDBJ databases">
        <title>The draft genome of Batrachochytrium dendrobatidis.</title>
        <authorList>
            <consortium name="US DOE Joint Genome Institute (JGI-PGF)"/>
            <person name="Kuo A."/>
            <person name="Salamov A."/>
            <person name="Schmutz J."/>
            <person name="Lucas S."/>
            <person name="Pitluck S."/>
            <person name="Rosenblum E."/>
            <person name="Stajich J."/>
            <person name="Eisen M."/>
            <person name="Grigoriev I.V."/>
        </authorList>
    </citation>
    <scope>NUCLEOTIDE SEQUENCE [LARGE SCALE GENOMIC DNA]</scope>
    <source>
        <strain evidence="2">JAM81 / FGSC 10211</strain>
    </source>
</reference>
<accession>F4PF50</accession>
<dbReference type="EMBL" id="GL882909">
    <property type="protein sequence ID" value="EGF76132.1"/>
    <property type="molecule type" value="Genomic_DNA"/>
</dbReference>
<evidence type="ECO:0000313" key="1">
    <source>
        <dbReference type="EMBL" id="EGF76132.1"/>
    </source>
</evidence>
<protein>
    <submittedName>
        <fullName evidence="1">Uncharacterized protein</fullName>
    </submittedName>
</protein>
<evidence type="ECO:0000313" key="2">
    <source>
        <dbReference type="Proteomes" id="UP000007241"/>
    </source>
</evidence>
<keyword evidence="2" id="KW-1185">Reference proteome</keyword>